<dbReference type="AlphaFoldDB" id="A0A0F9N415"/>
<proteinExistence type="predicted"/>
<comment type="caution">
    <text evidence="1">The sequence shown here is derived from an EMBL/GenBank/DDBJ whole genome shotgun (WGS) entry which is preliminary data.</text>
</comment>
<evidence type="ECO:0000313" key="1">
    <source>
        <dbReference type="EMBL" id="KKM83450.1"/>
    </source>
</evidence>
<organism evidence="1">
    <name type="scientific">marine sediment metagenome</name>
    <dbReference type="NCBI Taxonomy" id="412755"/>
    <lineage>
        <taxon>unclassified sequences</taxon>
        <taxon>metagenomes</taxon>
        <taxon>ecological metagenomes</taxon>
    </lineage>
</organism>
<accession>A0A0F9N415</accession>
<name>A0A0F9N415_9ZZZZ</name>
<reference evidence="1" key="1">
    <citation type="journal article" date="2015" name="Nature">
        <title>Complex archaea that bridge the gap between prokaryotes and eukaryotes.</title>
        <authorList>
            <person name="Spang A."/>
            <person name="Saw J.H."/>
            <person name="Jorgensen S.L."/>
            <person name="Zaremba-Niedzwiedzka K."/>
            <person name="Martijn J."/>
            <person name="Lind A.E."/>
            <person name="van Eijk R."/>
            <person name="Schleper C."/>
            <person name="Guy L."/>
            <person name="Ettema T.J."/>
        </authorList>
    </citation>
    <scope>NUCLEOTIDE SEQUENCE</scope>
</reference>
<protein>
    <submittedName>
        <fullName evidence="1">Uncharacterized protein</fullName>
    </submittedName>
</protein>
<sequence length="121" mass="14154">MDPECVPLCDAINRIPGVRTTESCCGHDKGKFRVFFQPKDQRTLAILLYFLDSCHVGFRWDCAVYTDCAMLPARYYIQSQVEGDEAYEQANKVAEFINDFMNDEFDEWWLDRYGDKDEPNT</sequence>
<gene>
    <name evidence="1" type="ORF">LCGC14_1309350</name>
</gene>
<dbReference type="EMBL" id="LAZR01007712">
    <property type="protein sequence ID" value="KKM83450.1"/>
    <property type="molecule type" value="Genomic_DNA"/>
</dbReference>